<dbReference type="Gene3D" id="1.20.120.730">
    <property type="entry name" value="Sec23/Sec24 helical domain"/>
    <property type="match status" value="1"/>
</dbReference>
<dbReference type="GO" id="GO:0090110">
    <property type="term" value="P:COPII-coated vesicle cargo loading"/>
    <property type="evidence" value="ECO:0007669"/>
    <property type="project" value="TreeGrafter"/>
</dbReference>
<dbReference type="SUPFAM" id="SSF53300">
    <property type="entry name" value="vWA-like"/>
    <property type="match status" value="1"/>
</dbReference>
<keyword evidence="3" id="KW-0653">Protein transport</keyword>
<evidence type="ECO:0000256" key="1">
    <source>
        <dbReference type="ARBA" id="ARBA00008334"/>
    </source>
</evidence>
<dbReference type="SUPFAM" id="SSF82919">
    <property type="entry name" value="Zn-finger domain of Sec23/24"/>
    <property type="match status" value="1"/>
</dbReference>
<dbReference type="Gene3D" id="3.40.20.10">
    <property type="entry name" value="Severin"/>
    <property type="match status" value="1"/>
</dbReference>
<dbReference type="Gene3D" id="3.40.50.410">
    <property type="entry name" value="von Willebrand factor, type A domain"/>
    <property type="match status" value="1"/>
</dbReference>
<dbReference type="InterPro" id="IPR050550">
    <property type="entry name" value="SEC23_SEC24_subfamily"/>
</dbReference>
<dbReference type="Gene3D" id="2.30.30.380">
    <property type="entry name" value="Zn-finger domain of Sec23/24"/>
    <property type="match status" value="1"/>
</dbReference>
<dbReference type="InterPro" id="IPR006895">
    <property type="entry name" value="Znf_Sec23_Sec24"/>
</dbReference>
<dbReference type="InterPro" id="IPR029006">
    <property type="entry name" value="ADF-H/Gelsolin-like_dom_sf"/>
</dbReference>
<dbReference type="Pfam" id="PF04810">
    <property type="entry name" value="zf-Sec23_Sec24"/>
    <property type="match status" value="1"/>
</dbReference>
<dbReference type="PANTHER" id="PTHR13803">
    <property type="entry name" value="SEC24-RELATED PROTEIN"/>
    <property type="match status" value="1"/>
</dbReference>
<dbReference type="InterPro" id="IPR012990">
    <property type="entry name" value="Beta-sandwich_Sec23_24"/>
</dbReference>
<dbReference type="Gene3D" id="2.60.40.1670">
    <property type="entry name" value="beta-sandwich domain of Sec23/24"/>
    <property type="match status" value="1"/>
</dbReference>
<name>A0A165RCT4_9AGAM</name>
<feature type="domain" description="Zinc finger Sec23/Sec24-type" evidence="6">
    <location>
        <begin position="128"/>
        <end position="166"/>
    </location>
</feature>
<dbReference type="InterPro" id="IPR036180">
    <property type="entry name" value="Gelsolin-like_dom_sf"/>
</dbReference>
<dbReference type="InterPro" id="IPR006900">
    <property type="entry name" value="Sec23/24_helical_dom"/>
</dbReference>
<keyword evidence="11" id="KW-1185">Reference proteome</keyword>
<dbReference type="GO" id="GO:0006886">
    <property type="term" value="P:intracellular protein transport"/>
    <property type="evidence" value="ECO:0007669"/>
    <property type="project" value="InterPro"/>
</dbReference>
<accession>A0A165RCT4</accession>
<feature type="domain" description="Sec23/Sec24 beta-sandwich" evidence="9">
    <location>
        <begin position="469"/>
        <end position="552"/>
    </location>
</feature>
<dbReference type="FunCoup" id="A0A165RCT4">
    <property type="interactions" value="618"/>
</dbReference>
<dbReference type="Pfam" id="PF04815">
    <property type="entry name" value="Sec23_helical"/>
    <property type="match status" value="1"/>
</dbReference>
<evidence type="ECO:0000259" key="5">
    <source>
        <dbReference type="Pfam" id="PF00626"/>
    </source>
</evidence>
<dbReference type="GO" id="GO:0030127">
    <property type="term" value="C:COPII vesicle coat"/>
    <property type="evidence" value="ECO:0007669"/>
    <property type="project" value="InterPro"/>
</dbReference>
<evidence type="ECO:0000259" key="7">
    <source>
        <dbReference type="Pfam" id="PF04811"/>
    </source>
</evidence>
<comment type="similarity">
    <text evidence="1">Belongs to the SEC23/SEC24 family. SEC24 subfamily.</text>
</comment>
<feature type="domain" description="Sec23/Sec24 trunk" evidence="7">
    <location>
        <begin position="227"/>
        <end position="461"/>
    </location>
</feature>
<dbReference type="InterPro" id="IPR036175">
    <property type="entry name" value="Sec23/24_helical_dom_sf"/>
</dbReference>
<dbReference type="EMBL" id="KV425583">
    <property type="protein sequence ID" value="KZT23629.1"/>
    <property type="molecule type" value="Genomic_DNA"/>
</dbReference>
<reference evidence="10 11" key="1">
    <citation type="journal article" date="2016" name="Mol. Biol. Evol.">
        <title>Comparative Genomics of Early-Diverging Mushroom-Forming Fungi Provides Insights into the Origins of Lignocellulose Decay Capabilities.</title>
        <authorList>
            <person name="Nagy L.G."/>
            <person name="Riley R."/>
            <person name="Tritt A."/>
            <person name="Adam C."/>
            <person name="Daum C."/>
            <person name="Floudas D."/>
            <person name="Sun H."/>
            <person name="Yadav J.S."/>
            <person name="Pangilinan J."/>
            <person name="Larsson K.H."/>
            <person name="Matsuura K."/>
            <person name="Barry K."/>
            <person name="Labutti K."/>
            <person name="Kuo R."/>
            <person name="Ohm R.A."/>
            <person name="Bhattacharya S.S."/>
            <person name="Shirouzu T."/>
            <person name="Yoshinaga Y."/>
            <person name="Martin F.M."/>
            <person name="Grigoriev I.V."/>
            <person name="Hibbett D.S."/>
        </authorList>
    </citation>
    <scope>NUCLEOTIDE SEQUENCE [LARGE SCALE GENOMIC DNA]</scope>
    <source>
        <strain evidence="10 11">HHB14362 ss-1</strain>
    </source>
</reference>
<evidence type="ECO:0000313" key="11">
    <source>
        <dbReference type="Proteomes" id="UP000076761"/>
    </source>
</evidence>
<dbReference type="Pfam" id="PF00626">
    <property type="entry name" value="Gelsolin"/>
    <property type="match status" value="1"/>
</dbReference>
<dbReference type="InParanoid" id="A0A165RCT4"/>
<gene>
    <name evidence="10" type="ORF">NEOLEDRAFT_1068990</name>
</gene>
<dbReference type="GO" id="GO:0008270">
    <property type="term" value="F:zinc ion binding"/>
    <property type="evidence" value="ECO:0007669"/>
    <property type="project" value="InterPro"/>
</dbReference>
<evidence type="ECO:0000256" key="4">
    <source>
        <dbReference type="SAM" id="MobiDB-lite"/>
    </source>
</evidence>
<evidence type="ECO:0008006" key="12">
    <source>
        <dbReference type="Google" id="ProtNLM"/>
    </source>
</evidence>
<dbReference type="AlphaFoldDB" id="A0A165RCT4"/>
<evidence type="ECO:0000259" key="8">
    <source>
        <dbReference type="Pfam" id="PF04815"/>
    </source>
</evidence>
<dbReference type="STRING" id="1314782.A0A165RCT4"/>
<dbReference type="InterPro" id="IPR036465">
    <property type="entry name" value="vWFA_dom_sf"/>
</dbReference>
<dbReference type="PANTHER" id="PTHR13803:SF4">
    <property type="entry name" value="SECRETORY 24CD, ISOFORM C"/>
    <property type="match status" value="1"/>
</dbReference>
<dbReference type="GO" id="GO:0070971">
    <property type="term" value="C:endoplasmic reticulum exit site"/>
    <property type="evidence" value="ECO:0007669"/>
    <property type="project" value="TreeGrafter"/>
</dbReference>
<feature type="domain" description="Sec23/Sec24 helical" evidence="8">
    <location>
        <begin position="563"/>
        <end position="663"/>
    </location>
</feature>
<evidence type="ECO:0000313" key="10">
    <source>
        <dbReference type="EMBL" id="KZT23629.1"/>
    </source>
</evidence>
<organism evidence="10 11">
    <name type="scientific">Neolentinus lepideus HHB14362 ss-1</name>
    <dbReference type="NCBI Taxonomy" id="1314782"/>
    <lineage>
        <taxon>Eukaryota</taxon>
        <taxon>Fungi</taxon>
        <taxon>Dikarya</taxon>
        <taxon>Basidiomycota</taxon>
        <taxon>Agaricomycotina</taxon>
        <taxon>Agaricomycetes</taxon>
        <taxon>Gloeophyllales</taxon>
        <taxon>Gloeophyllaceae</taxon>
        <taxon>Neolentinus</taxon>
    </lineage>
</organism>
<feature type="domain" description="Gelsolin-like" evidence="5">
    <location>
        <begin position="704"/>
        <end position="761"/>
    </location>
</feature>
<evidence type="ECO:0000256" key="3">
    <source>
        <dbReference type="ARBA" id="ARBA00022927"/>
    </source>
</evidence>
<feature type="region of interest" description="Disordered" evidence="4">
    <location>
        <begin position="1"/>
        <end position="20"/>
    </location>
</feature>
<sequence length="837" mass="92113">MYAHSARIPQPPHSAGQSFKGLRTAIDPSQIPSPIESIEADQEKWENERYLTLPGNHVPLSTTDHVAIDQGNSSPKFIRVSTWNVPSTSSLASQCEIPVAAIIQPFAELDYNAGEEAVPVLDCGASGPARCGGCRGYVNPWCQWVAGGTRWKCNLCSHETAVETDYFSNLDANGLRLDHLNRPELTKGTVDFIVPEEYWARNPPLRLVPSYHSVEPPPPSGSTREPRPMRTVFAFDVSADSVQSGFLESACRIVKAALYEEPGRASGGVAIVSFDASLHFYNLSPSLDQGHMLVVPDLEEIFVPIREGIFADITESRHVIENLLDALPHRFAEDLMQASCLGSAIRGGLATLAGSGGQIIVFQATLPTIGAGALQPRLDESTLYDTDKEKTLFAPRDTVWTDIGAECAEEGIGVSLFLGMSKFVDVGSIGLVAAMTGGQVFFHPRYEAAREETCMLSEVCRVLTRQTVYSCTMRVRCSNGLRISNHYGNFNQRTPTELELGVVDADQAISVELQHTRTLDDRGYAYLQCALLHTTKDGERRVRTINLALQVASLAGTVFRYADMDAVVSHLAREAVSQLSSRKLAHIRETLTEKCASFLLGYRRNCAASSAPSQLILPEAFKTLPVYTLALLKSKSLKARNVTSDVRNHHAHRILSMGVRSLMHHLYPRMLAIHDLDDTTALPDANGRISWPSHMRDSYVYMEAHGIYLIDNEDMVVLWIGQGAAPQLLSDLFGIDDIMNLDPHLNGLPVLDSRLSTQVRNILTHRQLQRGYTPKMLIARQNIDAAEIEFSDMLVEDQNNAAMSYLDYLCLIHKQINAALTNGGSISGPSSFRGSPW</sequence>
<protein>
    <recommendedName>
        <fullName evidence="12">Sec24-like protein</fullName>
    </recommendedName>
</protein>
<dbReference type="SUPFAM" id="SSF81995">
    <property type="entry name" value="beta-sandwich domain of Sec23/24"/>
    <property type="match status" value="1"/>
</dbReference>
<keyword evidence="2" id="KW-0813">Transport</keyword>
<proteinExistence type="inferred from homology"/>
<dbReference type="Pfam" id="PF08033">
    <property type="entry name" value="Sec23_BS"/>
    <property type="match status" value="1"/>
</dbReference>
<dbReference type="SUPFAM" id="SSF82754">
    <property type="entry name" value="C-terminal, gelsolin-like domain of Sec23/24"/>
    <property type="match status" value="1"/>
</dbReference>
<dbReference type="Proteomes" id="UP000076761">
    <property type="component" value="Unassembled WGS sequence"/>
</dbReference>
<dbReference type="InterPro" id="IPR007123">
    <property type="entry name" value="Gelsolin-like_dom"/>
</dbReference>
<evidence type="ECO:0000259" key="9">
    <source>
        <dbReference type="Pfam" id="PF08033"/>
    </source>
</evidence>
<evidence type="ECO:0000256" key="2">
    <source>
        <dbReference type="ARBA" id="ARBA00022448"/>
    </source>
</evidence>
<dbReference type="InterPro" id="IPR036174">
    <property type="entry name" value="Znf_Sec23_Sec24_sf"/>
</dbReference>
<dbReference type="Pfam" id="PF04811">
    <property type="entry name" value="Sec23_trunk"/>
    <property type="match status" value="1"/>
</dbReference>
<dbReference type="InterPro" id="IPR006896">
    <property type="entry name" value="Sec23/24_trunk_dom"/>
</dbReference>
<evidence type="ECO:0000259" key="6">
    <source>
        <dbReference type="Pfam" id="PF04810"/>
    </source>
</evidence>
<dbReference type="OrthoDB" id="49016at2759"/>
<dbReference type="SUPFAM" id="SSF81811">
    <property type="entry name" value="Helical domain of Sec23/24"/>
    <property type="match status" value="1"/>
</dbReference>
<dbReference type="GO" id="GO:0000149">
    <property type="term" value="F:SNARE binding"/>
    <property type="evidence" value="ECO:0007669"/>
    <property type="project" value="TreeGrafter"/>
</dbReference>